<dbReference type="PANTHER" id="PTHR34220:SF11">
    <property type="entry name" value="SENSOR PROTEIN KINASE HPTS"/>
    <property type="match status" value="1"/>
</dbReference>
<dbReference type="PRINTS" id="PR00344">
    <property type="entry name" value="BCTRLSENSOR"/>
</dbReference>
<evidence type="ECO:0000259" key="15">
    <source>
        <dbReference type="PROSITE" id="PS50109"/>
    </source>
</evidence>
<dbReference type="InterPro" id="IPR004358">
    <property type="entry name" value="Sig_transdc_His_kin-like_C"/>
</dbReference>
<keyword evidence="13 14" id="KW-0472">Membrane</keyword>
<dbReference type="InterPro" id="IPR050640">
    <property type="entry name" value="Bact_2-comp_sensor_kinase"/>
</dbReference>
<dbReference type="Pfam" id="PF06580">
    <property type="entry name" value="His_kinase"/>
    <property type="match status" value="1"/>
</dbReference>
<comment type="catalytic activity">
    <reaction evidence="1">
        <text>ATP + protein L-histidine = ADP + protein N-phospho-L-histidine.</text>
        <dbReference type="EC" id="2.7.13.3"/>
    </reaction>
</comment>
<dbReference type="SUPFAM" id="SSF55874">
    <property type="entry name" value="ATPase domain of HSP90 chaperone/DNA topoisomerase II/histidine kinase"/>
    <property type="match status" value="1"/>
</dbReference>
<evidence type="ECO:0000256" key="12">
    <source>
        <dbReference type="ARBA" id="ARBA00023012"/>
    </source>
</evidence>
<dbReference type="Pfam" id="PF00672">
    <property type="entry name" value="HAMP"/>
    <property type="match status" value="1"/>
</dbReference>
<dbReference type="EC" id="2.7.13.3" evidence="3"/>
<dbReference type="PROSITE" id="PS50885">
    <property type="entry name" value="HAMP"/>
    <property type="match status" value="1"/>
</dbReference>
<feature type="domain" description="Histidine kinase" evidence="15">
    <location>
        <begin position="454"/>
        <end position="561"/>
    </location>
</feature>
<sequence>MRQKELEAQTEAVDGVAKALDQQMDKSQEIVLRLYQNKAFLNDMLFFLRNDLPHYIQYRFNEYITSNTTEDRNVETFIRSHMESNRDIVQIAIYSRDQSFLFVFNKNKTQKLLMLQNEKKDIVARAVDSMQYQKKASGRTSAVDRILGIENPGAYTFGFELNDPDTLQNEGALLVTYQPDTIREMFESGRERLMGSHLVLLSDGKVIHDSSGRYIGQIYPYFRQLSTSPGDATLEVKSFTTTMRTVKSDIYVSGIIPLSEMKNRYAGFKGRLIAVTVVGILTTITFAYIAVYRYAKRTRSIVKAMKLAQQGNLTVRVPTGRADELDEISFSFNRMCEELSSYINQVYVSEIKQKHAEIVAFQAQINPHFLYNTLEAIRMRAMTLGAADVGEMAYVLGALFRYAVRADTVVSLRDEADNCRQFLELYKIRYKEKIDYRIEIEERIESARLFKLLLQPIVENAIVHGIRQTKHGNLITIRAFAEGASSMIVEIEDNGKGMEPEKHKTVTDSILGQSNPGSSSSLGLRNVNERIRLVYGVNYGLDIRSKRGEGTVVRIRLPFEKGEH</sequence>
<keyword evidence="8" id="KW-0547">Nucleotide-binding</keyword>
<dbReference type="InterPro" id="IPR005467">
    <property type="entry name" value="His_kinase_dom"/>
</dbReference>
<dbReference type="AlphaFoldDB" id="A0A7Z2VL10"/>
<dbReference type="Proteomes" id="UP000502248">
    <property type="component" value="Chromosome"/>
</dbReference>
<dbReference type="InterPro" id="IPR003594">
    <property type="entry name" value="HATPase_dom"/>
</dbReference>
<evidence type="ECO:0000313" key="18">
    <source>
        <dbReference type="Proteomes" id="UP000502248"/>
    </source>
</evidence>
<evidence type="ECO:0000256" key="10">
    <source>
        <dbReference type="ARBA" id="ARBA00022840"/>
    </source>
</evidence>
<evidence type="ECO:0000256" key="8">
    <source>
        <dbReference type="ARBA" id="ARBA00022741"/>
    </source>
</evidence>
<keyword evidence="6" id="KW-0808">Transferase</keyword>
<evidence type="ECO:0000313" key="17">
    <source>
        <dbReference type="EMBL" id="QJD84910.1"/>
    </source>
</evidence>
<dbReference type="InterPro" id="IPR003660">
    <property type="entry name" value="HAMP_dom"/>
</dbReference>
<dbReference type="InterPro" id="IPR036890">
    <property type="entry name" value="HATPase_C_sf"/>
</dbReference>
<evidence type="ECO:0000256" key="9">
    <source>
        <dbReference type="ARBA" id="ARBA00022777"/>
    </source>
</evidence>
<accession>A0A7Z2VL10</accession>
<evidence type="ECO:0000256" key="6">
    <source>
        <dbReference type="ARBA" id="ARBA00022679"/>
    </source>
</evidence>
<dbReference type="RefSeq" id="WP_169281186.1">
    <property type="nucleotide sequence ID" value="NZ_CP051680.1"/>
</dbReference>
<gene>
    <name evidence="17" type="ORF">HH215_18135</name>
</gene>
<evidence type="ECO:0000256" key="3">
    <source>
        <dbReference type="ARBA" id="ARBA00012438"/>
    </source>
</evidence>
<evidence type="ECO:0000259" key="16">
    <source>
        <dbReference type="PROSITE" id="PS50885"/>
    </source>
</evidence>
<keyword evidence="9 17" id="KW-0418">Kinase</keyword>
<proteinExistence type="predicted"/>
<dbReference type="GO" id="GO:0005524">
    <property type="term" value="F:ATP binding"/>
    <property type="evidence" value="ECO:0007669"/>
    <property type="project" value="UniProtKB-KW"/>
</dbReference>
<evidence type="ECO:0000256" key="14">
    <source>
        <dbReference type="SAM" id="Phobius"/>
    </source>
</evidence>
<dbReference type="PANTHER" id="PTHR34220">
    <property type="entry name" value="SENSOR HISTIDINE KINASE YPDA"/>
    <property type="match status" value="1"/>
</dbReference>
<dbReference type="PROSITE" id="PS50109">
    <property type="entry name" value="HIS_KIN"/>
    <property type="match status" value="1"/>
</dbReference>
<reference evidence="17 18" key="1">
    <citation type="submission" date="2020-04" db="EMBL/GenBank/DDBJ databases">
        <title>Genome sequencing of novel species.</title>
        <authorList>
            <person name="Heo J."/>
            <person name="Kim S.-J."/>
            <person name="Kim J.-S."/>
            <person name="Hong S.-B."/>
            <person name="Kwon S.-W."/>
        </authorList>
    </citation>
    <scope>NUCLEOTIDE SEQUENCE [LARGE SCALE GENOMIC DNA]</scope>
    <source>
        <strain evidence="17 18">MFER-1</strain>
    </source>
</reference>
<keyword evidence="7 14" id="KW-0812">Transmembrane</keyword>
<feature type="transmembrane region" description="Helical" evidence="14">
    <location>
        <begin position="272"/>
        <end position="295"/>
    </location>
</feature>
<dbReference type="SMART" id="SM00387">
    <property type="entry name" value="HATPase_c"/>
    <property type="match status" value="1"/>
</dbReference>
<evidence type="ECO:0000256" key="7">
    <source>
        <dbReference type="ARBA" id="ARBA00022692"/>
    </source>
</evidence>
<evidence type="ECO:0000256" key="11">
    <source>
        <dbReference type="ARBA" id="ARBA00022989"/>
    </source>
</evidence>
<dbReference type="GO" id="GO:0000155">
    <property type="term" value="F:phosphorelay sensor kinase activity"/>
    <property type="evidence" value="ECO:0007669"/>
    <property type="project" value="InterPro"/>
</dbReference>
<evidence type="ECO:0000256" key="2">
    <source>
        <dbReference type="ARBA" id="ARBA00004651"/>
    </source>
</evidence>
<keyword evidence="5" id="KW-0597">Phosphoprotein</keyword>
<evidence type="ECO:0000256" key="1">
    <source>
        <dbReference type="ARBA" id="ARBA00000085"/>
    </source>
</evidence>
<dbReference type="InterPro" id="IPR010559">
    <property type="entry name" value="Sig_transdc_His_kin_internal"/>
</dbReference>
<keyword evidence="11 14" id="KW-1133">Transmembrane helix</keyword>
<dbReference type="SMART" id="SM00304">
    <property type="entry name" value="HAMP"/>
    <property type="match status" value="1"/>
</dbReference>
<organism evidence="17 18">
    <name type="scientific">Cohnella herbarum</name>
    <dbReference type="NCBI Taxonomy" id="2728023"/>
    <lineage>
        <taxon>Bacteria</taxon>
        <taxon>Bacillati</taxon>
        <taxon>Bacillota</taxon>
        <taxon>Bacilli</taxon>
        <taxon>Bacillales</taxon>
        <taxon>Paenibacillaceae</taxon>
        <taxon>Cohnella</taxon>
    </lineage>
</organism>
<comment type="subcellular location">
    <subcellularLocation>
        <location evidence="2">Cell membrane</location>
        <topology evidence="2">Multi-pass membrane protein</topology>
    </subcellularLocation>
</comment>
<keyword evidence="18" id="KW-1185">Reference proteome</keyword>
<keyword evidence="10" id="KW-0067">ATP-binding</keyword>
<dbReference type="Gene3D" id="6.10.340.10">
    <property type="match status" value="1"/>
</dbReference>
<dbReference type="GO" id="GO:0005886">
    <property type="term" value="C:plasma membrane"/>
    <property type="evidence" value="ECO:0007669"/>
    <property type="project" value="UniProtKB-SubCell"/>
</dbReference>
<dbReference type="KEGG" id="cheb:HH215_18135"/>
<keyword evidence="12" id="KW-0902">Two-component regulatory system</keyword>
<evidence type="ECO:0000256" key="5">
    <source>
        <dbReference type="ARBA" id="ARBA00022553"/>
    </source>
</evidence>
<dbReference type="Gene3D" id="3.30.565.10">
    <property type="entry name" value="Histidine kinase-like ATPase, C-terminal domain"/>
    <property type="match status" value="1"/>
</dbReference>
<protein>
    <recommendedName>
        <fullName evidence="3">histidine kinase</fullName>
        <ecNumber evidence="3">2.7.13.3</ecNumber>
    </recommendedName>
</protein>
<dbReference type="CDD" id="cd06225">
    <property type="entry name" value="HAMP"/>
    <property type="match status" value="1"/>
</dbReference>
<feature type="domain" description="HAMP" evidence="16">
    <location>
        <begin position="292"/>
        <end position="344"/>
    </location>
</feature>
<dbReference type="Pfam" id="PF02518">
    <property type="entry name" value="HATPase_c"/>
    <property type="match status" value="1"/>
</dbReference>
<keyword evidence="4" id="KW-1003">Cell membrane</keyword>
<dbReference type="SUPFAM" id="SSF158472">
    <property type="entry name" value="HAMP domain-like"/>
    <property type="match status" value="1"/>
</dbReference>
<evidence type="ECO:0000256" key="13">
    <source>
        <dbReference type="ARBA" id="ARBA00023136"/>
    </source>
</evidence>
<evidence type="ECO:0000256" key="4">
    <source>
        <dbReference type="ARBA" id="ARBA00022475"/>
    </source>
</evidence>
<dbReference type="EMBL" id="CP051680">
    <property type="protein sequence ID" value="QJD84910.1"/>
    <property type="molecule type" value="Genomic_DNA"/>
</dbReference>
<name>A0A7Z2VL10_9BACL</name>